<feature type="domain" description="TauD/TfdA-like" evidence="2">
    <location>
        <begin position="56"/>
        <end position="310"/>
    </location>
</feature>
<dbReference type="AlphaFoldDB" id="A0AAV9GFE8"/>
<dbReference type="Gene3D" id="3.60.130.10">
    <property type="entry name" value="Clavaminate synthase-like"/>
    <property type="match status" value="1"/>
</dbReference>
<reference evidence="3" key="2">
    <citation type="submission" date="2023-05" db="EMBL/GenBank/DDBJ databases">
        <authorList>
            <consortium name="Lawrence Berkeley National Laboratory"/>
            <person name="Steindorff A."/>
            <person name="Hensen N."/>
            <person name="Bonometti L."/>
            <person name="Westerberg I."/>
            <person name="Brannstrom I.O."/>
            <person name="Guillou S."/>
            <person name="Cros-Aarteil S."/>
            <person name="Calhoun S."/>
            <person name="Haridas S."/>
            <person name="Kuo A."/>
            <person name="Mondo S."/>
            <person name="Pangilinan J."/>
            <person name="Riley R."/>
            <person name="Labutti K."/>
            <person name="Andreopoulos B."/>
            <person name="Lipzen A."/>
            <person name="Chen C."/>
            <person name="Yanf M."/>
            <person name="Daum C."/>
            <person name="Ng V."/>
            <person name="Clum A."/>
            <person name="Ohm R."/>
            <person name="Martin F."/>
            <person name="Silar P."/>
            <person name="Natvig D."/>
            <person name="Lalanne C."/>
            <person name="Gautier V."/>
            <person name="Ament-Velasquez S.L."/>
            <person name="Kruys A."/>
            <person name="Hutchinson M.I."/>
            <person name="Powell A.J."/>
            <person name="Barry K."/>
            <person name="Miller A.N."/>
            <person name="Grigoriev I.V."/>
            <person name="Debuchy R."/>
            <person name="Gladieux P."/>
            <person name="Thoren M.H."/>
            <person name="Johannesson H."/>
        </authorList>
    </citation>
    <scope>NUCLEOTIDE SEQUENCE</scope>
    <source>
        <strain evidence="3">PSN243</strain>
    </source>
</reference>
<dbReference type="InterPro" id="IPR042098">
    <property type="entry name" value="TauD-like_sf"/>
</dbReference>
<dbReference type="InterPro" id="IPR050411">
    <property type="entry name" value="AlphaKG_dependent_hydroxylases"/>
</dbReference>
<dbReference type="SUPFAM" id="SSF51197">
    <property type="entry name" value="Clavaminate synthase-like"/>
    <property type="match status" value="1"/>
</dbReference>
<comment type="caution">
    <text evidence="3">The sequence shown here is derived from an EMBL/GenBank/DDBJ whole genome shotgun (WGS) entry which is preliminary data.</text>
</comment>
<protein>
    <recommendedName>
        <fullName evidence="2">TauD/TfdA-like domain-containing protein</fullName>
    </recommendedName>
</protein>
<name>A0AAV9GFE8_9PEZI</name>
<dbReference type="EMBL" id="MU865954">
    <property type="protein sequence ID" value="KAK4446859.1"/>
    <property type="molecule type" value="Genomic_DNA"/>
</dbReference>
<evidence type="ECO:0000256" key="1">
    <source>
        <dbReference type="ARBA" id="ARBA00023002"/>
    </source>
</evidence>
<sequence length="382" mass="41955">MLAALGRHPLAWKPEDFGGNPDSHPAYLYSVGEDGVAEAEKALETFKELGFDGDEVRKNNFPLPTLGPKLEQVCHDVHSGLGFAIVRGLDPARHTAEDNLTTFLAVASYIGDIQGVQDRRGSMITHITDAGWTVPAHLRHGIHTNSNLEFHSDWGTDILALHVRAPASSGGDTFVASSWTICSELVLAYPEVIDVLQRPDWPVQVSGSPPRYILMPLVRVLEDKLYFAVDPGRLGLHPAFKTGGDSLVPNLSPEQRQALDLVSTFASKHQLRLNVEAGDMVFLNNWSILHARDAYVDSEDGPRRHLVRLWLRNSRLGWAVPDDMKAPWEAAFGPRGDGNPVFIKGQKHWPVVPAREYTPPKYTAGSAAFVMEDSEDVNAGAA</sequence>
<keyword evidence="4" id="KW-1185">Reference proteome</keyword>
<dbReference type="InterPro" id="IPR003819">
    <property type="entry name" value="TauD/TfdA-like"/>
</dbReference>
<evidence type="ECO:0000313" key="3">
    <source>
        <dbReference type="EMBL" id="KAK4446859.1"/>
    </source>
</evidence>
<dbReference type="Pfam" id="PF02668">
    <property type="entry name" value="TauD"/>
    <property type="match status" value="1"/>
</dbReference>
<gene>
    <name evidence="3" type="ORF">QBC34DRAFT_304485</name>
</gene>
<keyword evidence="1" id="KW-0560">Oxidoreductase</keyword>
<accession>A0AAV9GFE8</accession>
<dbReference type="PANTHER" id="PTHR10696:SF54">
    <property type="entry name" value="FAMILY OXIDOREDUCTASE, PUTATIVE (AFU_ORTHOLOGUE AFUA_4G13850)-RELATED"/>
    <property type="match status" value="1"/>
</dbReference>
<evidence type="ECO:0000313" key="4">
    <source>
        <dbReference type="Proteomes" id="UP001321760"/>
    </source>
</evidence>
<dbReference type="Proteomes" id="UP001321760">
    <property type="component" value="Unassembled WGS sequence"/>
</dbReference>
<dbReference type="GO" id="GO:0016491">
    <property type="term" value="F:oxidoreductase activity"/>
    <property type="evidence" value="ECO:0007669"/>
    <property type="project" value="UniProtKB-KW"/>
</dbReference>
<proteinExistence type="predicted"/>
<evidence type="ECO:0000259" key="2">
    <source>
        <dbReference type="Pfam" id="PF02668"/>
    </source>
</evidence>
<dbReference type="PANTHER" id="PTHR10696">
    <property type="entry name" value="GAMMA-BUTYROBETAINE HYDROXYLASE-RELATED"/>
    <property type="match status" value="1"/>
</dbReference>
<organism evidence="3 4">
    <name type="scientific">Podospora aff. communis PSN243</name>
    <dbReference type="NCBI Taxonomy" id="3040156"/>
    <lineage>
        <taxon>Eukaryota</taxon>
        <taxon>Fungi</taxon>
        <taxon>Dikarya</taxon>
        <taxon>Ascomycota</taxon>
        <taxon>Pezizomycotina</taxon>
        <taxon>Sordariomycetes</taxon>
        <taxon>Sordariomycetidae</taxon>
        <taxon>Sordariales</taxon>
        <taxon>Podosporaceae</taxon>
        <taxon>Podospora</taxon>
    </lineage>
</organism>
<reference evidence="3" key="1">
    <citation type="journal article" date="2023" name="Mol. Phylogenet. Evol.">
        <title>Genome-scale phylogeny and comparative genomics of the fungal order Sordariales.</title>
        <authorList>
            <person name="Hensen N."/>
            <person name="Bonometti L."/>
            <person name="Westerberg I."/>
            <person name="Brannstrom I.O."/>
            <person name="Guillou S."/>
            <person name="Cros-Aarteil S."/>
            <person name="Calhoun S."/>
            <person name="Haridas S."/>
            <person name="Kuo A."/>
            <person name="Mondo S."/>
            <person name="Pangilinan J."/>
            <person name="Riley R."/>
            <person name="LaButti K."/>
            <person name="Andreopoulos B."/>
            <person name="Lipzen A."/>
            <person name="Chen C."/>
            <person name="Yan M."/>
            <person name="Daum C."/>
            <person name="Ng V."/>
            <person name="Clum A."/>
            <person name="Steindorff A."/>
            <person name="Ohm R.A."/>
            <person name="Martin F."/>
            <person name="Silar P."/>
            <person name="Natvig D.O."/>
            <person name="Lalanne C."/>
            <person name="Gautier V."/>
            <person name="Ament-Velasquez S.L."/>
            <person name="Kruys A."/>
            <person name="Hutchinson M.I."/>
            <person name="Powell A.J."/>
            <person name="Barry K."/>
            <person name="Miller A.N."/>
            <person name="Grigoriev I.V."/>
            <person name="Debuchy R."/>
            <person name="Gladieux P."/>
            <person name="Hiltunen Thoren M."/>
            <person name="Johannesson H."/>
        </authorList>
    </citation>
    <scope>NUCLEOTIDE SEQUENCE</scope>
    <source>
        <strain evidence="3">PSN243</strain>
    </source>
</reference>